<proteinExistence type="predicted"/>
<evidence type="ECO:0000313" key="3">
    <source>
        <dbReference type="Proteomes" id="UP000823775"/>
    </source>
</evidence>
<sequence length="128" mass="14390">RQDKGKTPKAATSSQGVEAEEAKRISQIHFGLDKMEAYYVSFKGKWSITAEAQFEGMAGPLKAQKPNRHDSLLIIRVTKRKEINIIHEDINSIYWADIMHSGLAFTGKLEDKDNQFAWLASSIAEGRP</sequence>
<dbReference type="EMBL" id="JACEIK010001367">
    <property type="protein sequence ID" value="MCD7468725.1"/>
    <property type="molecule type" value="Genomic_DNA"/>
</dbReference>
<name>A0ABS8TBC0_DATST</name>
<keyword evidence="3" id="KW-1185">Reference proteome</keyword>
<evidence type="ECO:0000256" key="1">
    <source>
        <dbReference type="SAM" id="MobiDB-lite"/>
    </source>
</evidence>
<feature type="region of interest" description="Disordered" evidence="1">
    <location>
        <begin position="1"/>
        <end position="20"/>
    </location>
</feature>
<feature type="non-terminal residue" evidence="2">
    <location>
        <position position="1"/>
    </location>
</feature>
<gene>
    <name evidence="2" type="ORF">HAX54_007153</name>
</gene>
<comment type="caution">
    <text evidence="2">The sequence shown here is derived from an EMBL/GenBank/DDBJ whole genome shotgun (WGS) entry which is preliminary data.</text>
</comment>
<dbReference type="Proteomes" id="UP000823775">
    <property type="component" value="Unassembled WGS sequence"/>
</dbReference>
<reference evidence="2 3" key="1">
    <citation type="journal article" date="2021" name="BMC Genomics">
        <title>Datura genome reveals duplications of psychoactive alkaloid biosynthetic genes and high mutation rate following tissue culture.</title>
        <authorList>
            <person name="Rajewski A."/>
            <person name="Carter-House D."/>
            <person name="Stajich J."/>
            <person name="Litt A."/>
        </authorList>
    </citation>
    <scope>NUCLEOTIDE SEQUENCE [LARGE SCALE GENOMIC DNA]</scope>
    <source>
        <strain evidence="2">AR-01</strain>
    </source>
</reference>
<organism evidence="2 3">
    <name type="scientific">Datura stramonium</name>
    <name type="common">Jimsonweed</name>
    <name type="synonym">Common thornapple</name>
    <dbReference type="NCBI Taxonomy" id="4076"/>
    <lineage>
        <taxon>Eukaryota</taxon>
        <taxon>Viridiplantae</taxon>
        <taxon>Streptophyta</taxon>
        <taxon>Embryophyta</taxon>
        <taxon>Tracheophyta</taxon>
        <taxon>Spermatophyta</taxon>
        <taxon>Magnoliopsida</taxon>
        <taxon>eudicotyledons</taxon>
        <taxon>Gunneridae</taxon>
        <taxon>Pentapetalae</taxon>
        <taxon>asterids</taxon>
        <taxon>lamiids</taxon>
        <taxon>Solanales</taxon>
        <taxon>Solanaceae</taxon>
        <taxon>Solanoideae</taxon>
        <taxon>Datureae</taxon>
        <taxon>Datura</taxon>
    </lineage>
</organism>
<accession>A0ABS8TBC0</accession>
<protein>
    <submittedName>
        <fullName evidence="2">Uncharacterized protein</fullName>
    </submittedName>
</protein>
<evidence type="ECO:0000313" key="2">
    <source>
        <dbReference type="EMBL" id="MCD7468725.1"/>
    </source>
</evidence>